<sequence>MGSHDPRAADERTAETRRLYATVADTYASALRDASAESPRDLALIDEFIAAIPAGAAPVLDAGCGTGRMLGHLAARGVAPLVGVDLSPEMLAHAGRARPEVPLAVADLRRLPFADGSVRAALCWYAIIHAPEDDVETIAAELARVLLPGAPTLLGFQAGTGERVSERAYGHDVTLRGVLHEPARIADLLRGAGLEVLAVERRDPVGHERQPQGFVLARR</sequence>
<evidence type="ECO:0000313" key="3">
    <source>
        <dbReference type="Proteomes" id="UP001410795"/>
    </source>
</evidence>
<keyword evidence="2" id="KW-0489">Methyltransferase</keyword>
<dbReference type="Proteomes" id="UP001410795">
    <property type="component" value="Unassembled WGS sequence"/>
</dbReference>
<dbReference type="SUPFAM" id="SSF53335">
    <property type="entry name" value="S-adenosyl-L-methionine-dependent methyltransferases"/>
    <property type="match status" value="1"/>
</dbReference>
<dbReference type="EMBL" id="BAAAYV010000019">
    <property type="protein sequence ID" value="GAA3665477.1"/>
    <property type="molecule type" value="Genomic_DNA"/>
</dbReference>
<dbReference type="PANTHER" id="PTHR43591">
    <property type="entry name" value="METHYLTRANSFERASE"/>
    <property type="match status" value="1"/>
</dbReference>
<dbReference type="InterPro" id="IPR029063">
    <property type="entry name" value="SAM-dependent_MTases_sf"/>
</dbReference>
<evidence type="ECO:0000259" key="1">
    <source>
        <dbReference type="Pfam" id="PF13649"/>
    </source>
</evidence>
<dbReference type="GO" id="GO:0008168">
    <property type="term" value="F:methyltransferase activity"/>
    <property type="evidence" value="ECO:0007669"/>
    <property type="project" value="UniProtKB-KW"/>
</dbReference>
<evidence type="ECO:0000313" key="2">
    <source>
        <dbReference type="EMBL" id="GAA3665477.1"/>
    </source>
</evidence>
<name>A0ABP7BPQ4_9MICO</name>
<feature type="domain" description="Methyltransferase" evidence="1">
    <location>
        <begin position="59"/>
        <end position="149"/>
    </location>
</feature>
<dbReference type="GO" id="GO:0032259">
    <property type="term" value="P:methylation"/>
    <property type="evidence" value="ECO:0007669"/>
    <property type="project" value="UniProtKB-KW"/>
</dbReference>
<proteinExistence type="predicted"/>
<keyword evidence="3" id="KW-1185">Reference proteome</keyword>
<comment type="caution">
    <text evidence="2">The sequence shown here is derived from an EMBL/GenBank/DDBJ whole genome shotgun (WGS) entry which is preliminary data.</text>
</comment>
<dbReference type="RefSeq" id="WP_221859685.1">
    <property type="nucleotide sequence ID" value="NZ_BAAAYV010000019.1"/>
</dbReference>
<organism evidence="2 3">
    <name type="scientific">Microbacterium marinilacus</name>
    <dbReference type="NCBI Taxonomy" id="415209"/>
    <lineage>
        <taxon>Bacteria</taxon>
        <taxon>Bacillati</taxon>
        <taxon>Actinomycetota</taxon>
        <taxon>Actinomycetes</taxon>
        <taxon>Micrococcales</taxon>
        <taxon>Microbacteriaceae</taxon>
        <taxon>Microbacterium</taxon>
    </lineage>
</organism>
<keyword evidence="2" id="KW-0808">Transferase</keyword>
<accession>A0ABP7BPQ4</accession>
<reference evidence="3" key="1">
    <citation type="journal article" date="2019" name="Int. J. Syst. Evol. Microbiol.">
        <title>The Global Catalogue of Microorganisms (GCM) 10K type strain sequencing project: providing services to taxonomists for standard genome sequencing and annotation.</title>
        <authorList>
            <consortium name="The Broad Institute Genomics Platform"/>
            <consortium name="The Broad Institute Genome Sequencing Center for Infectious Disease"/>
            <person name="Wu L."/>
            <person name="Ma J."/>
        </authorList>
    </citation>
    <scope>NUCLEOTIDE SEQUENCE [LARGE SCALE GENOMIC DNA]</scope>
    <source>
        <strain evidence="3">JCM 16546</strain>
    </source>
</reference>
<protein>
    <submittedName>
        <fullName evidence="2">Class I SAM-dependent methyltransferase</fullName>
    </submittedName>
</protein>
<gene>
    <name evidence="2" type="ORF">GCM10022202_29460</name>
</gene>
<dbReference type="Gene3D" id="3.40.50.150">
    <property type="entry name" value="Vaccinia Virus protein VP39"/>
    <property type="match status" value="1"/>
</dbReference>
<dbReference type="InterPro" id="IPR041698">
    <property type="entry name" value="Methyltransf_25"/>
</dbReference>
<dbReference type="Pfam" id="PF13649">
    <property type="entry name" value="Methyltransf_25"/>
    <property type="match status" value="1"/>
</dbReference>
<dbReference type="PANTHER" id="PTHR43591:SF110">
    <property type="entry name" value="RHODANESE DOMAIN-CONTAINING PROTEIN"/>
    <property type="match status" value="1"/>
</dbReference>
<dbReference type="CDD" id="cd02440">
    <property type="entry name" value="AdoMet_MTases"/>
    <property type="match status" value="1"/>
</dbReference>